<reference evidence="1" key="2">
    <citation type="journal article" date="2015" name="Data Brief">
        <title>Shoot transcriptome of the giant reed, Arundo donax.</title>
        <authorList>
            <person name="Barrero R.A."/>
            <person name="Guerrero F.D."/>
            <person name="Moolhuijzen P."/>
            <person name="Goolsby J.A."/>
            <person name="Tidwell J."/>
            <person name="Bellgard S.E."/>
            <person name="Bellgard M.I."/>
        </authorList>
    </citation>
    <scope>NUCLEOTIDE SEQUENCE</scope>
    <source>
        <tissue evidence="1">Shoot tissue taken approximately 20 cm above the soil surface</tissue>
    </source>
</reference>
<name>A0A0A9ENZ3_ARUDO</name>
<accession>A0A0A9ENZ3</accession>
<sequence>MLAIGLSSTRHVNADTLSADVPDFADISRSFRSPRPRLTVSYSLAYCAMSFSANSRFRSTIFCIS</sequence>
<dbReference type="EMBL" id="GBRH01197187">
    <property type="protein sequence ID" value="JAE00709.1"/>
    <property type="molecule type" value="Transcribed_RNA"/>
</dbReference>
<organism evidence="1">
    <name type="scientific">Arundo donax</name>
    <name type="common">Giant reed</name>
    <name type="synonym">Donax arundinaceus</name>
    <dbReference type="NCBI Taxonomy" id="35708"/>
    <lineage>
        <taxon>Eukaryota</taxon>
        <taxon>Viridiplantae</taxon>
        <taxon>Streptophyta</taxon>
        <taxon>Embryophyta</taxon>
        <taxon>Tracheophyta</taxon>
        <taxon>Spermatophyta</taxon>
        <taxon>Magnoliopsida</taxon>
        <taxon>Liliopsida</taxon>
        <taxon>Poales</taxon>
        <taxon>Poaceae</taxon>
        <taxon>PACMAD clade</taxon>
        <taxon>Arundinoideae</taxon>
        <taxon>Arundineae</taxon>
        <taxon>Arundo</taxon>
    </lineage>
</organism>
<dbReference type="AlphaFoldDB" id="A0A0A9ENZ3"/>
<protein>
    <submittedName>
        <fullName evidence="1">Uncharacterized protein</fullName>
    </submittedName>
</protein>
<proteinExistence type="predicted"/>
<evidence type="ECO:0000313" key="1">
    <source>
        <dbReference type="EMBL" id="JAE00709.1"/>
    </source>
</evidence>
<reference evidence="1" key="1">
    <citation type="submission" date="2014-09" db="EMBL/GenBank/DDBJ databases">
        <authorList>
            <person name="Magalhaes I.L.F."/>
            <person name="Oliveira U."/>
            <person name="Santos F.R."/>
            <person name="Vidigal T.H.D.A."/>
            <person name="Brescovit A.D."/>
            <person name="Santos A.J."/>
        </authorList>
    </citation>
    <scope>NUCLEOTIDE SEQUENCE</scope>
    <source>
        <tissue evidence="1">Shoot tissue taken approximately 20 cm above the soil surface</tissue>
    </source>
</reference>